<dbReference type="EMBL" id="DVIU01000281">
    <property type="protein sequence ID" value="HIS37670.1"/>
    <property type="molecule type" value="Genomic_DNA"/>
</dbReference>
<dbReference type="AlphaFoldDB" id="A0A9D1JPW8"/>
<name>A0A9D1JPW8_9BACT</name>
<gene>
    <name evidence="2" type="ORF">IAC10_13780</name>
</gene>
<evidence type="ECO:0000313" key="2">
    <source>
        <dbReference type="EMBL" id="HIS37670.1"/>
    </source>
</evidence>
<accession>A0A9D1JPW8</accession>
<evidence type="ECO:0000259" key="1">
    <source>
        <dbReference type="Pfam" id="PF04233"/>
    </source>
</evidence>
<evidence type="ECO:0000313" key="3">
    <source>
        <dbReference type="Proteomes" id="UP000823928"/>
    </source>
</evidence>
<organism evidence="2 3">
    <name type="scientific">Candidatus Scatousia excrementigallinarum</name>
    <dbReference type="NCBI Taxonomy" id="2840935"/>
    <lineage>
        <taxon>Bacteria</taxon>
        <taxon>Candidatus Scatousia</taxon>
    </lineage>
</organism>
<dbReference type="Proteomes" id="UP000823928">
    <property type="component" value="Unassembled WGS sequence"/>
</dbReference>
<reference evidence="2" key="2">
    <citation type="journal article" date="2021" name="PeerJ">
        <title>Extensive microbial diversity within the chicken gut microbiome revealed by metagenomics and culture.</title>
        <authorList>
            <person name="Gilroy R."/>
            <person name="Ravi A."/>
            <person name="Getino M."/>
            <person name="Pursley I."/>
            <person name="Horton D.L."/>
            <person name="Alikhan N.F."/>
            <person name="Baker D."/>
            <person name="Gharbi K."/>
            <person name="Hall N."/>
            <person name="Watson M."/>
            <person name="Adriaenssens E.M."/>
            <person name="Foster-Nyarko E."/>
            <person name="Jarju S."/>
            <person name="Secka A."/>
            <person name="Antonio M."/>
            <person name="Oren A."/>
            <person name="Chaudhuri R.R."/>
            <person name="La Ragione R."/>
            <person name="Hildebrand F."/>
            <person name="Pallen M.J."/>
        </authorList>
    </citation>
    <scope>NUCLEOTIDE SEQUENCE</scope>
    <source>
        <strain evidence="2">6276</strain>
    </source>
</reference>
<dbReference type="InterPro" id="IPR006528">
    <property type="entry name" value="Phage_head_morphogenesis_dom"/>
</dbReference>
<sequence>MSRYLKFMNTSQGVQQIFTREKIANMSADEFEKYEKRIHAQMNKIGIPSNIELAYENQGKIFIWHTIGDGRVCDNCESMEGKIFENMEDIPDDLHPNCRCYIEEIDLKTV</sequence>
<protein>
    <recommendedName>
        <fullName evidence="1">Phage head morphogenesis domain-containing protein</fullName>
    </recommendedName>
</protein>
<reference evidence="2" key="1">
    <citation type="submission" date="2020-10" db="EMBL/GenBank/DDBJ databases">
        <authorList>
            <person name="Gilroy R."/>
        </authorList>
    </citation>
    <scope>NUCLEOTIDE SEQUENCE</scope>
    <source>
        <strain evidence="2">6276</strain>
    </source>
</reference>
<proteinExistence type="predicted"/>
<feature type="domain" description="Phage head morphogenesis" evidence="1">
    <location>
        <begin position="52"/>
        <end position="101"/>
    </location>
</feature>
<comment type="caution">
    <text evidence="2">The sequence shown here is derived from an EMBL/GenBank/DDBJ whole genome shotgun (WGS) entry which is preliminary data.</text>
</comment>
<dbReference type="Pfam" id="PF04233">
    <property type="entry name" value="Phage_Mu_F"/>
    <property type="match status" value="1"/>
</dbReference>